<dbReference type="AlphaFoldDB" id="A0A8H4XK20"/>
<dbReference type="OrthoDB" id="408373at2759"/>
<reference evidence="2" key="1">
    <citation type="journal article" date="2020" name="BMC Genomics">
        <title>Correction to: Identification and distribution of gene clusters required for synthesis of sphingolipid metabolism inhibitors in diverse species of the filamentous fungus Fusarium.</title>
        <authorList>
            <person name="Kim H.S."/>
            <person name="Lohmar J.M."/>
            <person name="Busman M."/>
            <person name="Brown D.W."/>
            <person name="Naumann T.A."/>
            <person name="Divon H.H."/>
            <person name="Lysoe E."/>
            <person name="Uhlig S."/>
            <person name="Proctor R.H."/>
        </authorList>
    </citation>
    <scope>NUCLEOTIDE SEQUENCE</scope>
    <source>
        <strain evidence="2">NRRL 22465</strain>
    </source>
</reference>
<reference evidence="2" key="2">
    <citation type="submission" date="2020-05" db="EMBL/GenBank/DDBJ databases">
        <authorList>
            <person name="Kim H.-S."/>
            <person name="Proctor R.H."/>
            <person name="Brown D.W."/>
        </authorList>
    </citation>
    <scope>NUCLEOTIDE SEQUENCE</scope>
    <source>
        <strain evidence="2">NRRL 22465</strain>
    </source>
</reference>
<keyword evidence="3" id="KW-1185">Reference proteome</keyword>
<evidence type="ECO:0000259" key="1">
    <source>
        <dbReference type="Pfam" id="PF00561"/>
    </source>
</evidence>
<dbReference type="SUPFAM" id="SSF53474">
    <property type="entry name" value="alpha/beta-Hydrolases"/>
    <property type="match status" value="1"/>
</dbReference>
<dbReference type="Proteomes" id="UP000635477">
    <property type="component" value="Unassembled WGS sequence"/>
</dbReference>
<organism evidence="2 3">
    <name type="scientific">Fusarium zealandicum</name>
    <dbReference type="NCBI Taxonomy" id="1053134"/>
    <lineage>
        <taxon>Eukaryota</taxon>
        <taxon>Fungi</taxon>
        <taxon>Dikarya</taxon>
        <taxon>Ascomycota</taxon>
        <taxon>Pezizomycotina</taxon>
        <taxon>Sordariomycetes</taxon>
        <taxon>Hypocreomycetidae</taxon>
        <taxon>Hypocreales</taxon>
        <taxon>Nectriaceae</taxon>
        <taxon>Fusarium</taxon>
        <taxon>Fusarium staphyleae species complex</taxon>
    </lineage>
</organism>
<dbReference type="EMBL" id="JABEYC010000366">
    <property type="protein sequence ID" value="KAF4978460.1"/>
    <property type="molecule type" value="Genomic_DNA"/>
</dbReference>
<evidence type="ECO:0000313" key="3">
    <source>
        <dbReference type="Proteomes" id="UP000635477"/>
    </source>
</evidence>
<gene>
    <name evidence="2" type="ORF">FZEAL_5146</name>
</gene>
<name>A0A8H4XK20_9HYPO</name>
<dbReference type="Gene3D" id="3.40.50.1820">
    <property type="entry name" value="alpha/beta hydrolase"/>
    <property type="match status" value="1"/>
</dbReference>
<dbReference type="Pfam" id="PF00561">
    <property type="entry name" value="Abhydrolase_1"/>
    <property type="match status" value="1"/>
</dbReference>
<accession>A0A8H4XK20</accession>
<comment type="caution">
    <text evidence="2">The sequence shown here is derived from an EMBL/GenBank/DDBJ whole genome shotgun (WGS) entry which is preliminary data.</text>
</comment>
<dbReference type="PANTHER" id="PTHR43194">
    <property type="entry name" value="HYDROLASE ALPHA/BETA FOLD FAMILY"/>
    <property type="match status" value="1"/>
</dbReference>
<dbReference type="InterPro" id="IPR000073">
    <property type="entry name" value="AB_hydrolase_1"/>
</dbReference>
<dbReference type="InterPro" id="IPR029058">
    <property type="entry name" value="AB_hydrolase_fold"/>
</dbReference>
<dbReference type="InterPro" id="IPR050228">
    <property type="entry name" value="Carboxylesterase_BioH"/>
</dbReference>
<evidence type="ECO:0000313" key="2">
    <source>
        <dbReference type="EMBL" id="KAF4978460.1"/>
    </source>
</evidence>
<sequence length="327" mass="35693">MSNPLIVLPRPGTVESNETPQSIPAPSEAAIVAIFGSLLPPASYMNTQKGRVAYYELPHLAPPSGQTTPIQRVLFVHGVQTPAISLQPLSKILSSRFPHAQCVLVDLWGHGLTETPLVPHDAALFHWLLEALMAKLGWEDAHFIGYSFGASTTASFAAAKPQRVSSMALVAPAGLIRAAQFSELQRSYLRGGEGLEEQAQAWILELLEGGKLIVPEDWKERVKRGEVVAQAVRQWQMKEHRGHLASVVAMVRDGGVMDSHAGFAKAAKTGTPYLCILGELDDLYSVQDFDDVGMRNIAVVPQIGHTVVREKAPEVAQLIEDFWNKLE</sequence>
<dbReference type="PANTHER" id="PTHR43194:SF2">
    <property type="entry name" value="PEROXISOMAL MEMBRANE PROTEIN LPX1"/>
    <property type="match status" value="1"/>
</dbReference>
<feature type="domain" description="AB hydrolase-1" evidence="1">
    <location>
        <begin position="92"/>
        <end position="186"/>
    </location>
</feature>
<protein>
    <recommendedName>
        <fullName evidence="1">AB hydrolase-1 domain-containing protein</fullName>
    </recommendedName>
</protein>
<proteinExistence type="predicted"/>